<evidence type="ECO:0000313" key="2">
    <source>
        <dbReference type="EMBL" id="WJZ95467.1"/>
    </source>
</evidence>
<dbReference type="InterPro" id="IPR016039">
    <property type="entry name" value="Thiolase-like"/>
</dbReference>
<sequence length="60" mass="6506">MCYSIDAIEANAIKFIFSDHATSGSLGLSSIKCVISHLLGVARAMETMFCSFNYTPCKIP</sequence>
<dbReference type="SUPFAM" id="SSF53901">
    <property type="entry name" value="Thiolase-like"/>
    <property type="match status" value="1"/>
</dbReference>
<protein>
    <recommendedName>
        <fullName evidence="1">Beta-ketoacyl synthase C-terminal domain-containing protein</fullName>
    </recommendedName>
</protein>
<organism evidence="2 3">
    <name type="scientific">Vitis vinifera</name>
    <name type="common">Grape</name>
    <dbReference type="NCBI Taxonomy" id="29760"/>
    <lineage>
        <taxon>Eukaryota</taxon>
        <taxon>Viridiplantae</taxon>
        <taxon>Streptophyta</taxon>
        <taxon>Embryophyta</taxon>
        <taxon>Tracheophyta</taxon>
        <taxon>Spermatophyta</taxon>
        <taxon>Magnoliopsida</taxon>
        <taxon>eudicotyledons</taxon>
        <taxon>Gunneridae</taxon>
        <taxon>Pentapetalae</taxon>
        <taxon>rosids</taxon>
        <taxon>Vitales</taxon>
        <taxon>Vitaceae</taxon>
        <taxon>Viteae</taxon>
        <taxon>Vitis</taxon>
    </lineage>
</organism>
<evidence type="ECO:0000259" key="1">
    <source>
        <dbReference type="Pfam" id="PF02801"/>
    </source>
</evidence>
<feature type="domain" description="Beta-ketoacyl synthase C-terminal" evidence="1">
    <location>
        <begin position="6"/>
        <end position="51"/>
    </location>
</feature>
<dbReference type="Proteomes" id="UP001227230">
    <property type="component" value="Chromosome 9"/>
</dbReference>
<proteinExistence type="predicted"/>
<accession>A0ABY9CLJ5</accession>
<dbReference type="InterPro" id="IPR014031">
    <property type="entry name" value="Ketoacyl_synth_C"/>
</dbReference>
<gene>
    <name evidence="2" type="ORF">VitviT2T_014236</name>
</gene>
<evidence type="ECO:0000313" key="3">
    <source>
        <dbReference type="Proteomes" id="UP001227230"/>
    </source>
</evidence>
<keyword evidence="3" id="KW-1185">Reference proteome</keyword>
<dbReference type="Pfam" id="PF02801">
    <property type="entry name" value="Ketoacyl-synt_C"/>
    <property type="match status" value="1"/>
</dbReference>
<dbReference type="Gene3D" id="3.40.47.10">
    <property type="match status" value="1"/>
</dbReference>
<dbReference type="EMBL" id="CP126656">
    <property type="protein sequence ID" value="WJZ95467.1"/>
    <property type="molecule type" value="Genomic_DNA"/>
</dbReference>
<reference evidence="2 3" key="1">
    <citation type="journal article" date="2023" name="Hortic Res">
        <title>The complete reference genome for grapevine (Vitis vinifera L.) genetics and breeding.</title>
        <authorList>
            <person name="Shi X."/>
            <person name="Cao S."/>
            <person name="Wang X."/>
            <person name="Huang S."/>
            <person name="Wang Y."/>
            <person name="Liu Z."/>
            <person name="Liu W."/>
            <person name="Leng X."/>
            <person name="Peng Y."/>
            <person name="Wang N."/>
            <person name="Wang Y."/>
            <person name="Ma Z."/>
            <person name="Xu X."/>
            <person name="Zhang F."/>
            <person name="Xue H."/>
            <person name="Zhong H."/>
            <person name="Wang Y."/>
            <person name="Zhang K."/>
            <person name="Velt A."/>
            <person name="Avia K."/>
            <person name="Holtgrawe D."/>
            <person name="Grimplet J."/>
            <person name="Matus J.T."/>
            <person name="Ware D."/>
            <person name="Wu X."/>
            <person name="Wang H."/>
            <person name="Liu C."/>
            <person name="Fang Y."/>
            <person name="Rustenholz C."/>
            <person name="Cheng Z."/>
            <person name="Xiao H."/>
            <person name="Zhou Y."/>
        </authorList>
    </citation>
    <scope>NUCLEOTIDE SEQUENCE [LARGE SCALE GENOMIC DNA]</scope>
    <source>
        <strain evidence="3">cv. Pinot noir / PN40024</strain>
        <tissue evidence="2">Leaf</tissue>
    </source>
</reference>
<name>A0ABY9CLJ5_VITVI</name>